<evidence type="ECO:0000256" key="1">
    <source>
        <dbReference type="ARBA" id="ARBA00004370"/>
    </source>
</evidence>
<name>A0A212K2W2_9BACT</name>
<dbReference type="InterPro" id="IPR023408">
    <property type="entry name" value="MscS_beta-dom_sf"/>
</dbReference>
<dbReference type="PANTHER" id="PTHR30221">
    <property type="entry name" value="SMALL-CONDUCTANCE MECHANOSENSITIVE CHANNEL"/>
    <property type="match status" value="1"/>
</dbReference>
<dbReference type="Pfam" id="PF00924">
    <property type="entry name" value="MS_channel_2nd"/>
    <property type="match status" value="1"/>
</dbReference>
<comment type="subcellular location">
    <subcellularLocation>
        <location evidence="1">Membrane</location>
    </subcellularLocation>
</comment>
<dbReference type="RefSeq" id="WP_296951040.1">
    <property type="nucleotide sequence ID" value="NZ_LT599021.1"/>
</dbReference>
<dbReference type="GO" id="GO:0016020">
    <property type="term" value="C:membrane"/>
    <property type="evidence" value="ECO:0007669"/>
    <property type="project" value="UniProtKB-SubCell"/>
</dbReference>
<dbReference type="EMBL" id="FLUL01000001">
    <property type="protein sequence ID" value="SBW06023.1"/>
    <property type="molecule type" value="Genomic_DNA"/>
</dbReference>
<proteinExistence type="predicted"/>
<organism evidence="7">
    <name type="scientific">uncultured Dysgonomonas sp</name>
    <dbReference type="NCBI Taxonomy" id="206096"/>
    <lineage>
        <taxon>Bacteria</taxon>
        <taxon>Pseudomonadati</taxon>
        <taxon>Bacteroidota</taxon>
        <taxon>Bacteroidia</taxon>
        <taxon>Bacteroidales</taxon>
        <taxon>Dysgonomonadaceae</taxon>
        <taxon>Dysgonomonas</taxon>
        <taxon>environmental samples</taxon>
    </lineage>
</organism>
<feature type="transmembrane region" description="Helical" evidence="5">
    <location>
        <begin position="84"/>
        <end position="110"/>
    </location>
</feature>
<dbReference type="SUPFAM" id="SSF50182">
    <property type="entry name" value="Sm-like ribonucleoproteins"/>
    <property type="match status" value="1"/>
</dbReference>
<accession>A0A212K2W2</accession>
<protein>
    <recommendedName>
        <fullName evidence="6">Mechanosensitive ion channel MscS domain-containing protein</fullName>
    </recommendedName>
</protein>
<evidence type="ECO:0000256" key="2">
    <source>
        <dbReference type="ARBA" id="ARBA00022692"/>
    </source>
</evidence>
<keyword evidence="2 5" id="KW-0812">Transmembrane</keyword>
<keyword evidence="3 5" id="KW-1133">Transmembrane helix</keyword>
<gene>
    <name evidence="7" type="ORF">KL86DYS2_12896</name>
</gene>
<dbReference type="InterPro" id="IPR045275">
    <property type="entry name" value="MscS_archaea/bacteria_type"/>
</dbReference>
<feature type="domain" description="Mechanosensitive ion channel MscS" evidence="6">
    <location>
        <begin position="98"/>
        <end position="162"/>
    </location>
</feature>
<reference evidence="7" key="1">
    <citation type="submission" date="2016-04" db="EMBL/GenBank/DDBJ databases">
        <authorList>
            <person name="Evans L.H."/>
            <person name="Alamgir A."/>
            <person name="Owens N."/>
            <person name="Weber N.D."/>
            <person name="Virtaneva K."/>
            <person name="Barbian K."/>
            <person name="Babar A."/>
            <person name="Rosenke K."/>
        </authorList>
    </citation>
    <scope>NUCLEOTIDE SEQUENCE</scope>
    <source>
        <strain evidence="7">86-2</strain>
    </source>
</reference>
<keyword evidence="4 5" id="KW-0472">Membrane</keyword>
<evidence type="ECO:0000259" key="6">
    <source>
        <dbReference type="Pfam" id="PF00924"/>
    </source>
</evidence>
<evidence type="ECO:0000256" key="3">
    <source>
        <dbReference type="ARBA" id="ARBA00022989"/>
    </source>
</evidence>
<dbReference type="GO" id="GO:0008381">
    <property type="term" value="F:mechanosensitive monoatomic ion channel activity"/>
    <property type="evidence" value="ECO:0007669"/>
    <property type="project" value="InterPro"/>
</dbReference>
<evidence type="ECO:0000256" key="4">
    <source>
        <dbReference type="ARBA" id="ARBA00023136"/>
    </source>
</evidence>
<dbReference type="Gene3D" id="2.30.30.60">
    <property type="match status" value="1"/>
</dbReference>
<dbReference type="PANTHER" id="PTHR30221:SF8">
    <property type="entry name" value="SMALL-CONDUCTANCE MECHANOSENSITIVE CHANNEL"/>
    <property type="match status" value="1"/>
</dbReference>
<dbReference type="InterPro" id="IPR010920">
    <property type="entry name" value="LSM_dom_sf"/>
</dbReference>
<dbReference type="AlphaFoldDB" id="A0A212K2W2"/>
<dbReference type="InterPro" id="IPR006685">
    <property type="entry name" value="MscS_channel_2nd"/>
</dbReference>
<evidence type="ECO:0000313" key="7">
    <source>
        <dbReference type="EMBL" id="SBW06023.1"/>
    </source>
</evidence>
<evidence type="ECO:0000256" key="5">
    <source>
        <dbReference type="SAM" id="Phobius"/>
    </source>
</evidence>
<feature type="transmembrane region" description="Helical" evidence="5">
    <location>
        <begin position="50"/>
        <end position="72"/>
    </location>
</feature>
<feature type="transmembrane region" description="Helical" evidence="5">
    <location>
        <begin position="12"/>
        <end position="29"/>
    </location>
</feature>
<sequence>MIEVVEEYLPQIIASVFIILLTPLSKYVSRKIIIKYGQLTLKAEARIFQIIQVINILINFVCVVALAIIWGVQPQNMLVAVSSIFAVIGVALFAQWSILSNITAGIIIFFSMPFRIGDKIHILDKDTPIEATIENVLTFHTYLRTMDGEQIIIPNSLFLQKIVSVGKPKEEQ</sequence>